<proteinExistence type="predicted"/>
<dbReference type="Proteomes" id="UP000034366">
    <property type="component" value="Unassembled WGS sequence"/>
</dbReference>
<keyword evidence="3" id="KW-0378">Hydrolase</keyword>
<keyword evidence="3" id="KW-0119">Carbohydrate metabolism</keyword>
<gene>
    <name evidence="3" type="ORF">US67_C0008G0001</name>
</gene>
<dbReference type="EMBL" id="LBTW01000008">
    <property type="protein sequence ID" value="KKQ50220.1"/>
    <property type="molecule type" value="Genomic_DNA"/>
</dbReference>
<feature type="region of interest" description="Disordered" evidence="1">
    <location>
        <begin position="203"/>
        <end position="253"/>
    </location>
</feature>
<keyword evidence="3" id="KW-0326">Glycosidase</keyword>
<dbReference type="GO" id="GO:0016798">
    <property type="term" value="F:hydrolase activity, acting on glycosyl bonds"/>
    <property type="evidence" value="ECO:0007669"/>
    <property type="project" value="UniProtKB-KW"/>
</dbReference>
<sequence length="286" mass="29652">MSKKNVFASVIAIIILAGGVVAGVMLIRQQQELREKAAVPGGQARVSLFPTLGNLNVGDDIPVSVYFNTSGVSISSISLRLLYPFSGAQPEVTTSNIEINPIIENSGNWNCPKKSITTEGQNVAIDIECANISATGYATSTDTLLSTFSLTVGQIPQTNPFTLSFDPSQSIITQKSNGADILNIPDDETGTATFTVTSDTYVSPTTGPSPIATKVPTKTPTPSPTTTAKVTLTPTPTRGLTVTPTKTPTPTTSISAELPDAGFAAPTYIGVGLGLVLIIAAVLLAI</sequence>
<keyword evidence="2" id="KW-1133">Transmembrane helix</keyword>
<keyword evidence="3" id="KW-0624">Polysaccharide degradation</keyword>
<keyword evidence="3" id="KW-0858">Xylan degradation</keyword>
<comment type="caution">
    <text evidence="3">The sequence shown here is derived from an EMBL/GenBank/DDBJ whole genome shotgun (WGS) entry which is preliminary data.</text>
</comment>
<dbReference type="GO" id="GO:0045493">
    <property type="term" value="P:xylan catabolic process"/>
    <property type="evidence" value="ECO:0007669"/>
    <property type="project" value="UniProtKB-KW"/>
</dbReference>
<protein>
    <submittedName>
        <fullName evidence="3">Family 10 xylanase</fullName>
    </submittedName>
</protein>
<feature type="compositionally biased region" description="Low complexity" evidence="1">
    <location>
        <begin position="212"/>
        <end position="252"/>
    </location>
</feature>
<reference evidence="3 4" key="1">
    <citation type="journal article" date="2015" name="Nature">
        <title>rRNA introns, odd ribosomes, and small enigmatic genomes across a large radiation of phyla.</title>
        <authorList>
            <person name="Brown C.T."/>
            <person name="Hug L.A."/>
            <person name="Thomas B.C."/>
            <person name="Sharon I."/>
            <person name="Castelle C.J."/>
            <person name="Singh A."/>
            <person name="Wilkins M.J."/>
            <person name="Williams K.H."/>
            <person name="Banfield J.F."/>
        </authorList>
    </citation>
    <scope>NUCLEOTIDE SEQUENCE [LARGE SCALE GENOMIC DNA]</scope>
</reference>
<evidence type="ECO:0000256" key="2">
    <source>
        <dbReference type="SAM" id="Phobius"/>
    </source>
</evidence>
<evidence type="ECO:0000313" key="4">
    <source>
        <dbReference type="Proteomes" id="UP000034366"/>
    </source>
</evidence>
<dbReference type="AlphaFoldDB" id="A0A0G0IGV4"/>
<accession>A0A0G0IGV4</accession>
<name>A0A0G0IGV4_9BACT</name>
<organism evidence="3 4">
    <name type="scientific">Candidatus Woesebacteria bacterium GW2011_GWD1_38_10</name>
    <dbReference type="NCBI Taxonomy" id="1618592"/>
    <lineage>
        <taxon>Bacteria</taxon>
        <taxon>Candidatus Woeseibacteriota</taxon>
    </lineage>
</organism>
<evidence type="ECO:0000256" key="1">
    <source>
        <dbReference type="SAM" id="MobiDB-lite"/>
    </source>
</evidence>
<feature type="transmembrane region" description="Helical" evidence="2">
    <location>
        <begin position="263"/>
        <end position="285"/>
    </location>
</feature>
<keyword evidence="2" id="KW-0472">Membrane</keyword>
<evidence type="ECO:0000313" key="3">
    <source>
        <dbReference type="EMBL" id="KKQ50220.1"/>
    </source>
</evidence>
<keyword evidence="2" id="KW-0812">Transmembrane</keyword>